<dbReference type="PANTHER" id="PTHR42966:SF3">
    <property type="entry name" value="BLR5971 PROTEIN"/>
    <property type="match status" value="1"/>
</dbReference>
<evidence type="ECO:0000313" key="3">
    <source>
        <dbReference type="EMBL" id="ABB50400.1"/>
    </source>
</evidence>
<dbReference type="AlphaFoldDB" id="Q319P5"/>
<dbReference type="InterPro" id="IPR011051">
    <property type="entry name" value="RmlC_Cupin_sf"/>
</dbReference>
<keyword evidence="3" id="KW-0808">Transferase</keyword>
<dbReference type="GO" id="GO:0047444">
    <property type="term" value="F:N-acylneuraminate-9-phosphate synthase activity"/>
    <property type="evidence" value="ECO:0007669"/>
    <property type="project" value="TreeGrafter"/>
</dbReference>
<dbReference type="Gene3D" id="3.90.1210.10">
    <property type="entry name" value="Antifreeze-like/N-acetylneuraminic acid synthase C-terminal domain"/>
    <property type="match status" value="1"/>
</dbReference>
<dbReference type="SUPFAM" id="SSF51182">
    <property type="entry name" value="RmlC-like cupins"/>
    <property type="match status" value="1"/>
</dbReference>
<feature type="domain" description="Cupin type-2" evidence="2">
    <location>
        <begin position="420"/>
        <end position="478"/>
    </location>
</feature>
<dbReference type="SUPFAM" id="SSF51569">
    <property type="entry name" value="Aldolase"/>
    <property type="match status" value="1"/>
</dbReference>
<dbReference type="PANTHER" id="PTHR42966">
    <property type="entry name" value="N-ACETYLNEURAMINATE SYNTHASE"/>
    <property type="match status" value="1"/>
</dbReference>
<dbReference type="KEGG" id="pmi:PMT9312_1340"/>
<dbReference type="eggNOG" id="COG0662">
    <property type="taxonomic scope" value="Bacteria"/>
</dbReference>
<evidence type="ECO:0000313" key="4">
    <source>
        <dbReference type="Proteomes" id="UP000002715"/>
    </source>
</evidence>
<dbReference type="GO" id="GO:0016051">
    <property type="term" value="P:carbohydrate biosynthetic process"/>
    <property type="evidence" value="ECO:0007669"/>
    <property type="project" value="InterPro"/>
</dbReference>
<sequence>MISKRIDFNNEINHKIRIIFEIANNHQGSVDHFKNILDDIFSASKTFADKFEFLIKFQFRDLPTFIDESIDPSQNKHISRFKETALLDEQWLQILNMVRDKGFKTIVTPFDEASVNKAERFGIEEYKIASCSCTEWSLLREVANQNKPVTISTGGRNLKEVDDIYSYFAHRIPYKFTIMHCCGIYPAPIKDLNLNTINIFKERYPLAKIGYSGHEDPDNHSISSLAIALGAVSIERHIGKEDTEKDININTYSVSSSSIYKWLKVLDETLTSLGKAKDYSYKNQVEYKSLKTLQRGVFLKNEVKIGDKINLSDCSFKFPIQENQISASEIASIDNCFIANQNLISGARLTYDKTQIQISKSISLKEYVHKIRGIINQYGEYVPDDVEIEVSHHYGIEKLNKYGCCLINIINRSYCKKLIIMTEGQNHPTQFHDVKEETFRVLHGELELILDGQKKIIKCGEEALVRSGVKHSFRAITDCIIEELSTTSIADDSIYEDTKINDLPRGKRKTLVNLHFDHFDE</sequence>
<accession>Q319P5</accession>
<dbReference type="HOGENOM" id="CLU_042669_0_0_3"/>
<dbReference type="InterPro" id="IPR013785">
    <property type="entry name" value="Aldolase_TIM"/>
</dbReference>
<name>Q319P5_PROM9</name>
<dbReference type="Gene3D" id="2.60.120.10">
    <property type="entry name" value="Jelly Rolls"/>
    <property type="match status" value="1"/>
</dbReference>
<dbReference type="OrthoDB" id="9814210at2"/>
<evidence type="ECO:0000259" key="2">
    <source>
        <dbReference type="Pfam" id="PF07883"/>
    </source>
</evidence>
<evidence type="ECO:0000259" key="1">
    <source>
        <dbReference type="Pfam" id="PF03102"/>
    </source>
</evidence>
<dbReference type="EC" id="2.5.1.56" evidence="3"/>
<protein>
    <submittedName>
        <fullName evidence="3">N-acetylneuraminate synthase</fullName>
        <ecNumber evidence="3">2.5.1.56</ecNumber>
    </submittedName>
</protein>
<dbReference type="SMR" id="Q319P5"/>
<organism evidence="3 4">
    <name type="scientific">Prochlorococcus marinus (strain MIT 9312)</name>
    <dbReference type="NCBI Taxonomy" id="74546"/>
    <lineage>
        <taxon>Bacteria</taxon>
        <taxon>Bacillati</taxon>
        <taxon>Cyanobacteriota</taxon>
        <taxon>Cyanophyceae</taxon>
        <taxon>Synechococcales</taxon>
        <taxon>Prochlorococcaceae</taxon>
        <taxon>Prochlorococcus</taxon>
    </lineage>
</organism>
<dbReference type="InterPro" id="IPR013132">
    <property type="entry name" value="PseI/NeuA/B-like_N"/>
</dbReference>
<gene>
    <name evidence="3" type="ordered locus">PMT9312_1340</name>
</gene>
<dbReference type="EMBL" id="CP000111">
    <property type="protein sequence ID" value="ABB50400.1"/>
    <property type="molecule type" value="Genomic_DNA"/>
</dbReference>
<dbReference type="Proteomes" id="UP000002715">
    <property type="component" value="Chromosome"/>
</dbReference>
<reference evidence="4" key="1">
    <citation type="submission" date="2005-07" db="EMBL/GenBank/DDBJ databases">
        <title>Complete sequence of Prochlorococcus marinus str. MIT 9312.</title>
        <authorList>
            <consortium name="US DOE Joint Genome Institute"/>
            <person name="Copeland A."/>
            <person name="Lucas S."/>
            <person name="Lapidus A."/>
            <person name="Barry K."/>
            <person name="Detter J.C."/>
            <person name="Glavina T."/>
            <person name="Hammon N."/>
            <person name="Israni S."/>
            <person name="Pitluck S."/>
            <person name="Thiel J."/>
            <person name="Schmutz J."/>
            <person name="Larimer F."/>
            <person name="Land M."/>
            <person name="Kyrpides N."/>
            <person name="Lykidis A."/>
            <person name="Richardson P."/>
        </authorList>
    </citation>
    <scope>NUCLEOTIDE SEQUENCE [LARGE SCALE GENOMIC DNA]</scope>
    <source>
        <strain evidence="4">MIT 9312</strain>
    </source>
</reference>
<dbReference type="InterPro" id="IPR051690">
    <property type="entry name" value="PseI-like"/>
</dbReference>
<proteinExistence type="predicted"/>
<dbReference type="Pfam" id="PF03102">
    <property type="entry name" value="NeuB"/>
    <property type="match status" value="1"/>
</dbReference>
<dbReference type="RefSeq" id="WP_011376886.1">
    <property type="nucleotide sequence ID" value="NC_007577.1"/>
</dbReference>
<dbReference type="Pfam" id="PF07883">
    <property type="entry name" value="Cupin_2"/>
    <property type="match status" value="1"/>
</dbReference>
<dbReference type="InterPro" id="IPR013096">
    <property type="entry name" value="Cupin_2"/>
</dbReference>
<feature type="domain" description="PseI/NeuA/B-like" evidence="1">
    <location>
        <begin position="55"/>
        <end position="246"/>
    </location>
</feature>
<dbReference type="InterPro" id="IPR014710">
    <property type="entry name" value="RmlC-like_jellyroll"/>
</dbReference>
<dbReference type="GO" id="GO:0050462">
    <property type="term" value="F:N-acetylneuraminate synthase activity"/>
    <property type="evidence" value="ECO:0007669"/>
    <property type="project" value="UniProtKB-EC"/>
</dbReference>
<dbReference type="Gene3D" id="3.20.20.70">
    <property type="entry name" value="Aldolase class I"/>
    <property type="match status" value="1"/>
</dbReference>
<dbReference type="eggNOG" id="COG2089">
    <property type="taxonomic scope" value="Bacteria"/>
</dbReference>
<dbReference type="STRING" id="74546.PMT9312_1340"/>